<keyword evidence="6" id="KW-1185">Reference proteome</keyword>
<feature type="domain" description="Glycosyltransferase subfamily 4-like N-terminal" evidence="4">
    <location>
        <begin position="17"/>
        <end position="166"/>
    </location>
</feature>
<dbReference type="Pfam" id="PF00534">
    <property type="entry name" value="Glycos_transf_1"/>
    <property type="match status" value="1"/>
</dbReference>
<dbReference type="Proteomes" id="UP000632454">
    <property type="component" value="Unassembled WGS sequence"/>
</dbReference>
<dbReference type="InterPro" id="IPR001296">
    <property type="entry name" value="Glyco_trans_1"/>
</dbReference>
<evidence type="ECO:0000259" key="3">
    <source>
        <dbReference type="Pfam" id="PF00534"/>
    </source>
</evidence>
<dbReference type="InterPro" id="IPR028098">
    <property type="entry name" value="Glyco_trans_4-like_N"/>
</dbReference>
<evidence type="ECO:0000256" key="1">
    <source>
        <dbReference type="ARBA" id="ARBA00022676"/>
    </source>
</evidence>
<comment type="caution">
    <text evidence="5">The sequence shown here is derived from an EMBL/GenBank/DDBJ whole genome shotgun (WGS) entry which is preliminary data.</text>
</comment>
<dbReference type="SUPFAM" id="SSF53756">
    <property type="entry name" value="UDP-Glycosyltransferase/glycogen phosphorylase"/>
    <property type="match status" value="1"/>
</dbReference>
<evidence type="ECO:0000313" key="6">
    <source>
        <dbReference type="Proteomes" id="UP000632454"/>
    </source>
</evidence>
<dbReference type="PANTHER" id="PTHR45947">
    <property type="entry name" value="SULFOQUINOVOSYL TRANSFERASE SQD2"/>
    <property type="match status" value="1"/>
</dbReference>
<keyword evidence="1" id="KW-0328">Glycosyltransferase</keyword>
<dbReference type="InterPro" id="IPR050194">
    <property type="entry name" value="Glycosyltransferase_grp1"/>
</dbReference>
<feature type="domain" description="Glycosyl transferase family 1" evidence="3">
    <location>
        <begin position="197"/>
        <end position="355"/>
    </location>
</feature>
<dbReference type="Pfam" id="PF13579">
    <property type="entry name" value="Glyco_trans_4_4"/>
    <property type="match status" value="1"/>
</dbReference>
<evidence type="ECO:0000259" key="4">
    <source>
        <dbReference type="Pfam" id="PF13579"/>
    </source>
</evidence>
<dbReference type="Gene3D" id="3.40.50.2000">
    <property type="entry name" value="Glycogen Phosphorylase B"/>
    <property type="match status" value="2"/>
</dbReference>
<proteinExistence type="predicted"/>
<keyword evidence="2 5" id="KW-0808">Transferase</keyword>
<dbReference type="GO" id="GO:0016740">
    <property type="term" value="F:transferase activity"/>
    <property type="evidence" value="ECO:0007669"/>
    <property type="project" value="UniProtKB-KW"/>
</dbReference>
<reference evidence="6" key="1">
    <citation type="journal article" date="2019" name="Int. J. Syst. Evol. Microbiol.">
        <title>The Global Catalogue of Microorganisms (GCM) 10K type strain sequencing project: providing services to taxonomists for standard genome sequencing and annotation.</title>
        <authorList>
            <consortium name="The Broad Institute Genomics Platform"/>
            <consortium name="The Broad Institute Genome Sequencing Center for Infectious Disease"/>
            <person name="Wu L."/>
            <person name="Ma J."/>
        </authorList>
    </citation>
    <scope>NUCLEOTIDE SEQUENCE [LARGE SCALE GENOMIC DNA]</scope>
    <source>
        <strain evidence="6">CCM 7855</strain>
    </source>
</reference>
<name>A0ABQ1U850_9NOCA</name>
<dbReference type="RefSeq" id="WP_188486778.1">
    <property type="nucleotide sequence ID" value="NZ_BMCS01000001.1"/>
</dbReference>
<gene>
    <name evidence="5" type="ORF">GCM10007298_05930</name>
</gene>
<organism evidence="5 6">
    <name type="scientific">Williamsia phyllosphaerae</name>
    <dbReference type="NCBI Taxonomy" id="885042"/>
    <lineage>
        <taxon>Bacteria</taxon>
        <taxon>Bacillati</taxon>
        <taxon>Actinomycetota</taxon>
        <taxon>Actinomycetes</taxon>
        <taxon>Mycobacteriales</taxon>
        <taxon>Nocardiaceae</taxon>
        <taxon>Williamsia</taxon>
    </lineage>
</organism>
<dbReference type="EMBL" id="BMCS01000001">
    <property type="protein sequence ID" value="GGF12825.1"/>
    <property type="molecule type" value="Genomic_DNA"/>
</dbReference>
<protein>
    <submittedName>
        <fullName evidence="5">Glycosyl transferase</fullName>
    </submittedName>
</protein>
<accession>A0ABQ1U850</accession>
<sequence>MTDGPIIFLTHTAAESGAELAFTRMVIGLHHSGSDVSVLSTQDGPILDRLRAAGVPADCVVTDFDSSRVVIGGSLLRLAAGVRSMISTGVTIGRMARSTGANAIVAESTKALLMGTIASRRARIPLIWHVHDRVTTEFFGGMLAIIIRTLGAVVARGYIANSSATAETLWTLGKPLAVAYPGVELPEPSPRHQRPPANVRVCMIGRLTEWKGQDILLEALSLSAHAPHVTFVGGTHFGEEQYARDLAATAERLGIAERVTFTGHIDDPQRLLSDADIAVHCSRVTEPFGQVIVEALAGGCAVIAADAGGPREIINSGTDGVLVDCTGESAGHRLSEVLDELIGDPVLRTRLATAGVARSADFSIERTCVEAARVLPLHARARQPAVSEVDSDV</sequence>
<dbReference type="PANTHER" id="PTHR45947:SF3">
    <property type="entry name" value="SULFOQUINOVOSYL TRANSFERASE SQD2"/>
    <property type="match status" value="1"/>
</dbReference>
<dbReference type="CDD" id="cd03811">
    <property type="entry name" value="GT4_GT28_WabH-like"/>
    <property type="match status" value="1"/>
</dbReference>
<evidence type="ECO:0000313" key="5">
    <source>
        <dbReference type="EMBL" id="GGF12825.1"/>
    </source>
</evidence>
<evidence type="ECO:0000256" key="2">
    <source>
        <dbReference type="ARBA" id="ARBA00022679"/>
    </source>
</evidence>